<keyword evidence="1" id="KW-1133">Transmembrane helix</keyword>
<name>A0AAF3EBW7_9BILA</name>
<feature type="transmembrane region" description="Helical" evidence="1">
    <location>
        <begin position="38"/>
        <end position="59"/>
    </location>
</feature>
<keyword evidence="2" id="KW-1185">Reference proteome</keyword>
<keyword evidence="1" id="KW-0472">Membrane</keyword>
<reference evidence="3" key="1">
    <citation type="submission" date="2024-02" db="UniProtKB">
        <authorList>
            <consortium name="WormBaseParasite"/>
        </authorList>
    </citation>
    <scope>IDENTIFICATION</scope>
</reference>
<dbReference type="WBParaSite" id="MBELARI_LOCUS11437">
    <property type="protein sequence ID" value="MBELARI_LOCUS11437"/>
    <property type="gene ID" value="MBELARI_LOCUS11437"/>
</dbReference>
<dbReference type="AlphaFoldDB" id="A0AAF3EBW7"/>
<evidence type="ECO:0000313" key="2">
    <source>
        <dbReference type="Proteomes" id="UP000887575"/>
    </source>
</evidence>
<protein>
    <submittedName>
        <fullName evidence="3">Uncharacterized protein</fullName>
    </submittedName>
</protein>
<dbReference type="Proteomes" id="UP000887575">
    <property type="component" value="Unassembled WGS sequence"/>
</dbReference>
<evidence type="ECO:0000313" key="3">
    <source>
        <dbReference type="WBParaSite" id="MBELARI_LOCUS11437"/>
    </source>
</evidence>
<sequence>MLSIFQLYASIASGISVLINAFLLVLSANKSIDAMQELRYFLSNVSVAAIVFSVCNFLIQPQMVFPFES</sequence>
<feature type="transmembrane region" description="Helical" evidence="1">
    <location>
        <begin position="6"/>
        <end position="26"/>
    </location>
</feature>
<organism evidence="2 3">
    <name type="scientific">Mesorhabditis belari</name>
    <dbReference type="NCBI Taxonomy" id="2138241"/>
    <lineage>
        <taxon>Eukaryota</taxon>
        <taxon>Metazoa</taxon>
        <taxon>Ecdysozoa</taxon>
        <taxon>Nematoda</taxon>
        <taxon>Chromadorea</taxon>
        <taxon>Rhabditida</taxon>
        <taxon>Rhabditina</taxon>
        <taxon>Rhabditomorpha</taxon>
        <taxon>Rhabditoidea</taxon>
        <taxon>Rhabditidae</taxon>
        <taxon>Mesorhabditinae</taxon>
        <taxon>Mesorhabditis</taxon>
    </lineage>
</organism>
<dbReference type="Pfam" id="PF10317">
    <property type="entry name" value="7TM_GPCR_Srd"/>
    <property type="match status" value="1"/>
</dbReference>
<evidence type="ECO:0000256" key="1">
    <source>
        <dbReference type="SAM" id="Phobius"/>
    </source>
</evidence>
<keyword evidence="1" id="KW-0812">Transmembrane</keyword>
<accession>A0AAF3EBW7</accession>
<proteinExistence type="predicted"/>
<dbReference type="InterPro" id="IPR019421">
    <property type="entry name" value="7TM_GPCR_serpentine_rcpt_Srd"/>
</dbReference>